<proteinExistence type="predicted"/>
<dbReference type="SUPFAM" id="SSF56349">
    <property type="entry name" value="DNA breaking-rejoining enzymes"/>
    <property type="match status" value="1"/>
</dbReference>
<dbReference type="GO" id="GO:0003677">
    <property type="term" value="F:DNA binding"/>
    <property type="evidence" value="ECO:0007669"/>
    <property type="project" value="InterPro"/>
</dbReference>
<organism evidence="1 2">
    <name type="scientific">Cupriavidus nantongensis</name>
    <dbReference type="NCBI Taxonomy" id="1796606"/>
    <lineage>
        <taxon>Bacteria</taxon>
        <taxon>Pseudomonadati</taxon>
        <taxon>Pseudomonadota</taxon>
        <taxon>Betaproteobacteria</taxon>
        <taxon>Burkholderiales</taxon>
        <taxon>Burkholderiaceae</taxon>
        <taxon>Cupriavidus</taxon>
    </lineage>
</organism>
<name>A0A142JNI4_9BURK</name>
<gene>
    <name evidence="1" type="ORF">A2G96_18880</name>
</gene>
<sequence>MSTTNASHATLSKRPVLAKLIKLPGRYTDAAFPALGLQVSPKGKAVWFVRFKPEIGGEYRRTLGSAATKADDSGTLDYAQARAVALERMNEANSTCTRGARSDTLADVWALFLSSRRTKRGAPLSAATKADYDKWYRIALRPVHKWVLAESSVGQWVEFLNGVKTKHGAAKALYMSNIISAVYSFLMGLDRLDYNPMTKVRLSRLFVAPRPKSSHLLTAV</sequence>
<dbReference type="RefSeq" id="WP_062801598.1">
    <property type="nucleotide sequence ID" value="NZ_CP014844.1"/>
</dbReference>
<dbReference type="KEGG" id="cnan:A2G96_18880"/>
<dbReference type="EMBL" id="CP014844">
    <property type="protein sequence ID" value="AMR79646.1"/>
    <property type="molecule type" value="Genomic_DNA"/>
</dbReference>
<dbReference type="AlphaFoldDB" id="A0A142JNI4"/>
<dbReference type="InterPro" id="IPR011010">
    <property type="entry name" value="DNA_brk_join_enz"/>
</dbReference>
<evidence type="ECO:0000313" key="2">
    <source>
        <dbReference type="Proteomes" id="UP000075238"/>
    </source>
</evidence>
<dbReference type="Proteomes" id="UP000075238">
    <property type="component" value="Chromosome 1"/>
</dbReference>
<evidence type="ECO:0000313" key="1">
    <source>
        <dbReference type="EMBL" id="AMR79646.1"/>
    </source>
</evidence>
<accession>A0A142JNI4</accession>
<keyword evidence="2" id="KW-1185">Reference proteome</keyword>
<protein>
    <submittedName>
        <fullName evidence="1">Uncharacterized protein</fullName>
    </submittedName>
</protein>
<reference evidence="1 2" key="1">
    <citation type="submission" date="2016-03" db="EMBL/GenBank/DDBJ databases">
        <title>Complete genome sequence of a novel chlorpyrifos degrading bacterium, Cupriavidus nantongensis sp. X1.</title>
        <authorList>
            <person name="Fang L."/>
        </authorList>
    </citation>
    <scope>NUCLEOTIDE SEQUENCE [LARGE SCALE GENOMIC DNA]</scope>
    <source>
        <strain evidence="1 2">X1</strain>
    </source>
</reference>